<sequence length="54" mass="5823">MPRARRLVPRPGRAAAGRHPTAAGALAPQRHQVTLDRGSRFSVEPTIGRGRGRV</sequence>
<comment type="caution">
    <text evidence="2">The sequence shown here is derived from an EMBL/GenBank/DDBJ whole genome shotgun (WGS) entry which is preliminary data.</text>
</comment>
<reference evidence="2 3" key="1">
    <citation type="submission" date="2014-01" db="EMBL/GenBank/DDBJ databases">
        <authorList>
            <person name="Dobos K."/>
            <person name="Lenaerts A."/>
            <person name="Ordway D."/>
            <person name="DeGroote M.A."/>
            <person name="Parker T."/>
            <person name="Sizemore C."/>
            <person name="Tallon L.J."/>
            <person name="Sadzewicz L.K."/>
            <person name="Sengamalay N."/>
            <person name="Fraser C.M."/>
            <person name="Hine E."/>
            <person name="Shefchek K.A."/>
            <person name="Das S.P."/>
            <person name="Tettelin H."/>
        </authorList>
    </citation>
    <scope>NUCLEOTIDE SEQUENCE [LARGE SCALE GENOMIC DNA]</scope>
    <source>
        <strain evidence="2 3">Harvey</strain>
    </source>
</reference>
<evidence type="ECO:0000256" key="1">
    <source>
        <dbReference type="SAM" id="MobiDB-lite"/>
    </source>
</evidence>
<dbReference type="EMBL" id="JAOL01000189">
    <property type="protein sequence ID" value="EUA85792.1"/>
    <property type="molecule type" value="Genomic_DNA"/>
</dbReference>
<name>A0ABN0QMA7_MYCUL</name>
<accession>A0ABN0QMA7</accession>
<dbReference type="Proteomes" id="UP000020681">
    <property type="component" value="Unassembled WGS sequence"/>
</dbReference>
<protein>
    <submittedName>
        <fullName evidence="2">Uncharacterized protein</fullName>
    </submittedName>
</protein>
<feature type="region of interest" description="Disordered" evidence="1">
    <location>
        <begin position="1"/>
        <end position="54"/>
    </location>
</feature>
<evidence type="ECO:0000313" key="2">
    <source>
        <dbReference type="EMBL" id="EUA85792.1"/>
    </source>
</evidence>
<evidence type="ECO:0000313" key="3">
    <source>
        <dbReference type="Proteomes" id="UP000020681"/>
    </source>
</evidence>
<gene>
    <name evidence="2" type="ORF">I551_7918</name>
</gene>
<keyword evidence="3" id="KW-1185">Reference proteome</keyword>
<proteinExistence type="predicted"/>
<organism evidence="2 3">
    <name type="scientific">Mycobacterium ulcerans str. Harvey</name>
    <dbReference type="NCBI Taxonomy" id="1299332"/>
    <lineage>
        <taxon>Bacteria</taxon>
        <taxon>Bacillati</taxon>
        <taxon>Actinomycetota</taxon>
        <taxon>Actinomycetes</taxon>
        <taxon>Mycobacteriales</taxon>
        <taxon>Mycobacteriaceae</taxon>
        <taxon>Mycobacterium</taxon>
        <taxon>Mycobacterium ulcerans group</taxon>
    </lineage>
</organism>
<feature type="compositionally biased region" description="Low complexity" evidence="1">
    <location>
        <begin position="9"/>
        <end position="27"/>
    </location>
</feature>